<dbReference type="Proteomes" id="UP000245207">
    <property type="component" value="Unassembled WGS sequence"/>
</dbReference>
<evidence type="ECO:0000256" key="1">
    <source>
        <dbReference type="SAM" id="MobiDB-lite"/>
    </source>
</evidence>
<feature type="region of interest" description="Disordered" evidence="1">
    <location>
        <begin position="1"/>
        <end position="33"/>
    </location>
</feature>
<reference evidence="2 3" key="1">
    <citation type="journal article" date="2018" name="Mol. Plant">
        <title>The genome of Artemisia annua provides insight into the evolution of Asteraceae family and artemisinin biosynthesis.</title>
        <authorList>
            <person name="Shen Q."/>
            <person name="Zhang L."/>
            <person name="Liao Z."/>
            <person name="Wang S."/>
            <person name="Yan T."/>
            <person name="Shi P."/>
            <person name="Liu M."/>
            <person name="Fu X."/>
            <person name="Pan Q."/>
            <person name="Wang Y."/>
            <person name="Lv Z."/>
            <person name="Lu X."/>
            <person name="Zhang F."/>
            <person name="Jiang W."/>
            <person name="Ma Y."/>
            <person name="Chen M."/>
            <person name="Hao X."/>
            <person name="Li L."/>
            <person name="Tang Y."/>
            <person name="Lv G."/>
            <person name="Zhou Y."/>
            <person name="Sun X."/>
            <person name="Brodelius P.E."/>
            <person name="Rose J.K.C."/>
            <person name="Tang K."/>
        </authorList>
    </citation>
    <scope>NUCLEOTIDE SEQUENCE [LARGE SCALE GENOMIC DNA]</scope>
    <source>
        <strain evidence="3">cv. Huhao1</strain>
        <tissue evidence="2">Leaf</tissue>
    </source>
</reference>
<dbReference type="EMBL" id="PKPP01015218">
    <property type="protein sequence ID" value="PWA38843.1"/>
    <property type="molecule type" value="Genomic_DNA"/>
</dbReference>
<evidence type="ECO:0000313" key="3">
    <source>
        <dbReference type="Proteomes" id="UP000245207"/>
    </source>
</evidence>
<comment type="caution">
    <text evidence="2">The sequence shown here is derived from an EMBL/GenBank/DDBJ whole genome shotgun (WGS) entry which is preliminary data.</text>
</comment>
<accession>A0A2U1KQ64</accession>
<keyword evidence="3" id="KW-1185">Reference proteome</keyword>
<gene>
    <name evidence="2" type="ORF">CTI12_AA577690</name>
</gene>
<dbReference type="AlphaFoldDB" id="A0A2U1KQ64"/>
<protein>
    <submittedName>
        <fullName evidence="2">Amino acid/polyamine transporter I</fullName>
    </submittedName>
</protein>
<sequence>MTGEEAGPYHRLRDTAAASNEITRTGHDDSKLNELGYKQELNRSLSKEECVVTPHQSERGS</sequence>
<proteinExistence type="predicted"/>
<organism evidence="2 3">
    <name type="scientific">Artemisia annua</name>
    <name type="common">Sweet wormwood</name>
    <dbReference type="NCBI Taxonomy" id="35608"/>
    <lineage>
        <taxon>Eukaryota</taxon>
        <taxon>Viridiplantae</taxon>
        <taxon>Streptophyta</taxon>
        <taxon>Embryophyta</taxon>
        <taxon>Tracheophyta</taxon>
        <taxon>Spermatophyta</taxon>
        <taxon>Magnoliopsida</taxon>
        <taxon>eudicotyledons</taxon>
        <taxon>Gunneridae</taxon>
        <taxon>Pentapetalae</taxon>
        <taxon>asterids</taxon>
        <taxon>campanulids</taxon>
        <taxon>Asterales</taxon>
        <taxon>Asteraceae</taxon>
        <taxon>Asteroideae</taxon>
        <taxon>Anthemideae</taxon>
        <taxon>Artemisiinae</taxon>
        <taxon>Artemisia</taxon>
    </lineage>
</organism>
<name>A0A2U1KQ64_ARTAN</name>
<evidence type="ECO:0000313" key="2">
    <source>
        <dbReference type="EMBL" id="PWA38843.1"/>
    </source>
</evidence>